<comment type="caution">
    <text evidence="2">The sequence shown here is derived from an EMBL/GenBank/DDBJ whole genome shotgun (WGS) entry which is preliminary data.</text>
</comment>
<name>A0ABR5TJT1_9EURY</name>
<dbReference type="InterPro" id="IPR045865">
    <property type="entry name" value="ACT-like_dom_sf"/>
</dbReference>
<evidence type="ECO:0000313" key="3">
    <source>
        <dbReference type="Proteomes" id="UP000070633"/>
    </source>
</evidence>
<dbReference type="InterPro" id="IPR014864">
    <property type="entry name" value="TF_NikR_Ni-bd_C"/>
</dbReference>
<proteinExistence type="predicted"/>
<keyword evidence="3" id="KW-1185">Reference proteome</keyword>
<sequence>FLSDYQWRKKLEGEQRGVVVMLYNHDVRGLTDELIDIQHDYMNIIVSVQHLHVSESDCLEAIIVNGSGEFIRELVESLRALRGVRQVKLATIGG</sequence>
<feature type="non-terminal residue" evidence="2">
    <location>
        <position position="1"/>
    </location>
</feature>
<protein>
    <recommendedName>
        <fullName evidence="1">Transcription factor NikR nickel binding C-terminal domain-containing protein</fullName>
    </recommendedName>
</protein>
<dbReference type="EMBL" id="LHYI01000012">
    <property type="protein sequence ID" value="KXB08586.1"/>
    <property type="molecule type" value="Genomic_DNA"/>
</dbReference>
<gene>
    <name evidence="2" type="ORF">AKJ55_00695</name>
</gene>
<reference evidence="2 3" key="1">
    <citation type="journal article" date="2016" name="Sci. Rep.">
        <title>Metabolic traits of an uncultured archaeal lineage -MSBL1- from brine pools of the Red Sea.</title>
        <authorList>
            <person name="Mwirichia R."/>
            <person name="Alam I."/>
            <person name="Rashid M."/>
            <person name="Vinu M."/>
            <person name="Ba-Alawi W."/>
            <person name="Anthony Kamau A."/>
            <person name="Kamanda Ngugi D."/>
            <person name="Goker M."/>
            <person name="Klenk H.P."/>
            <person name="Bajic V."/>
            <person name="Stingl U."/>
        </authorList>
    </citation>
    <scope>NUCLEOTIDE SEQUENCE [LARGE SCALE GENOMIC DNA]</scope>
    <source>
        <strain evidence="2">SCGC-AAA382M17</strain>
    </source>
</reference>
<accession>A0ABR5TJT1</accession>
<feature type="domain" description="Transcription factor NikR nickel binding C-terminal" evidence="1">
    <location>
        <begin position="17"/>
        <end position="92"/>
    </location>
</feature>
<organism evidence="2 3">
    <name type="scientific">candidate division MSBL1 archaeon SCGC-AAA382M17</name>
    <dbReference type="NCBI Taxonomy" id="1698284"/>
    <lineage>
        <taxon>Archaea</taxon>
        <taxon>Methanobacteriati</taxon>
        <taxon>Methanobacteriota</taxon>
        <taxon>candidate division MSBL1</taxon>
    </lineage>
</organism>
<dbReference type="InterPro" id="IPR027271">
    <property type="entry name" value="Acetolactate_synth/TF_NikR_C"/>
</dbReference>
<dbReference type="SUPFAM" id="SSF55021">
    <property type="entry name" value="ACT-like"/>
    <property type="match status" value="1"/>
</dbReference>
<dbReference type="PANTHER" id="PTHR34719">
    <property type="entry name" value="NICKEL-RESPONSIVE REGULATOR"/>
    <property type="match status" value="1"/>
</dbReference>
<dbReference type="Gene3D" id="3.30.70.1150">
    <property type="entry name" value="ACT-like. Chain A, domain 2"/>
    <property type="match status" value="1"/>
</dbReference>
<dbReference type="InterPro" id="IPR050192">
    <property type="entry name" value="CopG/NikR_regulator"/>
</dbReference>
<dbReference type="PANTHER" id="PTHR34719:SF2">
    <property type="entry name" value="NICKEL-RESPONSIVE REGULATOR"/>
    <property type="match status" value="1"/>
</dbReference>
<evidence type="ECO:0000313" key="2">
    <source>
        <dbReference type="EMBL" id="KXB08586.1"/>
    </source>
</evidence>
<evidence type="ECO:0000259" key="1">
    <source>
        <dbReference type="Pfam" id="PF08753"/>
    </source>
</evidence>
<dbReference type="Pfam" id="PF08753">
    <property type="entry name" value="NikR_C"/>
    <property type="match status" value="1"/>
</dbReference>
<dbReference type="Proteomes" id="UP000070633">
    <property type="component" value="Unassembled WGS sequence"/>
</dbReference>